<keyword evidence="2" id="KW-1185">Reference proteome</keyword>
<gene>
    <name evidence="1" type="ORF">M7I_6361</name>
</gene>
<reference evidence="1 2" key="1">
    <citation type="journal article" date="2012" name="Eukaryot. Cell">
        <title>Genome sequence of the fungus Glarea lozoyensis: the first genome sequence of a species from the Helotiaceae family.</title>
        <authorList>
            <person name="Youssar L."/>
            <person name="Gruening B.A."/>
            <person name="Erxleben A."/>
            <person name="Guenther S."/>
            <person name="Huettel W."/>
        </authorList>
    </citation>
    <scope>NUCLEOTIDE SEQUENCE [LARGE SCALE GENOMIC DNA]</scope>
    <source>
        <strain evidence="2">ATCC 74030 / MF5533</strain>
    </source>
</reference>
<comment type="caution">
    <text evidence="1">The sequence shown here is derived from an EMBL/GenBank/DDBJ whole genome shotgun (WGS) entry which is preliminary data.</text>
</comment>
<dbReference type="InParanoid" id="H0EUC7"/>
<evidence type="ECO:0000313" key="2">
    <source>
        <dbReference type="Proteomes" id="UP000005446"/>
    </source>
</evidence>
<dbReference type="AlphaFoldDB" id="H0EUC7"/>
<name>H0EUC7_GLAL7</name>
<protein>
    <submittedName>
        <fullName evidence="1">Uncharacterized protein</fullName>
    </submittedName>
</protein>
<accession>H0EUC7</accession>
<proteinExistence type="predicted"/>
<dbReference type="HOGENOM" id="CLU_2121331_0_0_1"/>
<evidence type="ECO:0000313" key="1">
    <source>
        <dbReference type="EMBL" id="EHK97863.1"/>
    </source>
</evidence>
<sequence length="114" mass="12892">MSPEEVEALKKDAAEHCNYVLVDESEALEKYVNEKRIQKVYWTNSNGIRYTWGPVTKQKGDGDCHAPILTIYSTFPQDANSDGNLQLYHAGLEEILANIDPLQCDHMEKHGGKK</sequence>
<dbReference type="EMBL" id="AGUE01000170">
    <property type="protein sequence ID" value="EHK97863.1"/>
    <property type="molecule type" value="Genomic_DNA"/>
</dbReference>
<dbReference type="Proteomes" id="UP000005446">
    <property type="component" value="Unassembled WGS sequence"/>
</dbReference>
<organism evidence="1 2">
    <name type="scientific">Glarea lozoyensis (strain ATCC 74030 / MF5533)</name>
    <dbReference type="NCBI Taxonomy" id="1104152"/>
    <lineage>
        <taxon>Eukaryota</taxon>
        <taxon>Fungi</taxon>
        <taxon>Dikarya</taxon>
        <taxon>Ascomycota</taxon>
        <taxon>Pezizomycotina</taxon>
        <taxon>Leotiomycetes</taxon>
        <taxon>Helotiales</taxon>
        <taxon>Helotiaceae</taxon>
        <taxon>Glarea</taxon>
    </lineage>
</organism>